<evidence type="ECO:0000256" key="2">
    <source>
        <dbReference type="PROSITE-ProRule" id="PRU00591"/>
    </source>
</evidence>
<sequence>MIKKGLAVLGLIVSLTMVNALAIQAAPSAEAAVVSVENCGAYLFEWRPMEYGSGRYFAILAGGDTIAEKDVILNRGYDYAYTFASASYPKPWGQAPQLVNMEGTWGIPENWHLLPEGSQPTLQIVLFTNNKNLAFKERYIDVVSLPKGVSASELPPEVRKYLINVDGSDAGAYQGTVTSGWIKENEQWKYRKQDGSFVTSSWLAVDGKQYYLNEAGVMLADTMTPDGIYVNGKGERTNYIPGWKQDGDAWRYLTKNGSYATASWIQDSDGKWYYFDLSSRMVTNDITPDGYYVDANGVWDGQISTSSGDKNNLGPSFS</sequence>
<evidence type="ECO:0000256" key="3">
    <source>
        <dbReference type="SAM" id="SignalP"/>
    </source>
</evidence>
<feature type="signal peptide" evidence="3">
    <location>
        <begin position="1"/>
        <end position="25"/>
    </location>
</feature>
<keyword evidence="3" id="KW-0732">Signal</keyword>
<dbReference type="RefSeq" id="WP_154472257.1">
    <property type="nucleotide sequence ID" value="NZ_VUMD01000007.1"/>
</dbReference>
<organism evidence="4 5">
    <name type="scientific">Clostridium porci</name>
    <dbReference type="NCBI Taxonomy" id="2605778"/>
    <lineage>
        <taxon>Bacteria</taxon>
        <taxon>Bacillati</taxon>
        <taxon>Bacillota</taxon>
        <taxon>Clostridia</taxon>
        <taxon>Eubacteriales</taxon>
        <taxon>Clostridiaceae</taxon>
        <taxon>Clostridium</taxon>
    </lineage>
</organism>
<dbReference type="PROSITE" id="PS51170">
    <property type="entry name" value="CW"/>
    <property type="match status" value="1"/>
</dbReference>
<protein>
    <submittedName>
        <fullName evidence="4">Choline-binding protein</fullName>
    </submittedName>
</protein>
<name>A0A7X2TD54_9CLOT</name>
<proteinExistence type="predicted"/>
<dbReference type="EMBL" id="VUMD01000007">
    <property type="protein sequence ID" value="MSS36818.1"/>
    <property type="molecule type" value="Genomic_DNA"/>
</dbReference>
<dbReference type="AlphaFoldDB" id="A0A7X2TD54"/>
<feature type="repeat" description="Cell wall-binding" evidence="2">
    <location>
        <begin position="261"/>
        <end position="281"/>
    </location>
</feature>
<accession>A0A7X2TD54</accession>
<evidence type="ECO:0000313" key="4">
    <source>
        <dbReference type="EMBL" id="MSS36818.1"/>
    </source>
</evidence>
<dbReference type="Gene3D" id="2.10.270.10">
    <property type="entry name" value="Cholin Binding"/>
    <property type="match status" value="2"/>
</dbReference>
<feature type="chain" id="PRO_5031306255" evidence="3">
    <location>
        <begin position="26"/>
        <end position="318"/>
    </location>
</feature>
<gene>
    <name evidence="4" type="ORF">FYJ39_09590</name>
</gene>
<dbReference type="SUPFAM" id="SSF69360">
    <property type="entry name" value="Cell wall binding repeat"/>
    <property type="match status" value="1"/>
</dbReference>
<dbReference type="Proteomes" id="UP000429958">
    <property type="component" value="Unassembled WGS sequence"/>
</dbReference>
<keyword evidence="1" id="KW-0677">Repeat</keyword>
<comment type="caution">
    <text evidence="4">The sequence shown here is derived from an EMBL/GenBank/DDBJ whole genome shotgun (WGS) entry which is preliminary data.</text>
</comment>
<dbReference type="Pfam" id="PF19085">
    <property type="entry name" value="Choline_bind_2"/>
    <property type="match status" value="2"/>
</dbReference>
<keyword evidence="5" id="KW-1185">Reference proteome</keyword>
<evidence type="ECO:0000256" key="1">
    <source>
        <dbReference type="ARBA" id="ARBA00022737"/>
    </source>
</evidence>
<evidence type="ECO:0000313" key="5">
    <source>
        <dbReference type="Proteomes" id="UP000429958"/>
    </source>
</evidence>
<reference evidence="4 5" key="1">
    <citation type="submission" date="2019-08" db="EMBL/GenBank/DDBJ databases">
        <title>In-depth cultivation of the pig gut microbiome towards novel bacterial diversity and tailored functional studies.</title>
        <authorList>
            <person name="Wylensek D."/>
            <person name="Hitch T.C.A."/>
            <person name="Clavel T."/>
        </authorList>
    </citation>
    <scope>NUCLEOTIDE SEQUENCE [LARGE SCALE GENOMIC DNA]</scope>
    <source>
        <strain evidence="4 5">WCA-389-WT-23D1</strain>
    </source>
</reference>
<dbReference type="InterPro" id="IPR018337">
    <property type="entry name" value="Cell_wall/Cho-bd_repeat"/>
</dbReference>